<proteinExistence type="inferred from homology"/>
<dbReference type="GO" id="GO:0000407">
    <property type="term" value="C:phagophore assembly site"/>
    <property type="evidence" value="ECO:0007669"/>
    <property type="project" value="TreeGrafter"/>
</dbReference>
<dbReference type="InterPro" id="IPR057756">
    <property type="entry name" value="PI3-kinase_type3/VPS34_cat"/>
</dbReference>
<feature type="domain" description="PIK helical" evidence="8">
    <location>
        <begin position="165"/>
        <end position="346"/>
    </location>
</feature>
<keyword evidence="3 6" id="KW-0547">Nucleotide-binding</keyword>
<reference evidence="9 10" key="1">
    <citation type="submission" date="2020-08" db="EMBL/GenBank/DDBJ databases">
        <authorList>
            <person name="Newling K."/>
            <person name="Davey J."/>
            <person name="Forrester S."/>
        </authorList>
    </citation>
    <scope>NUCLEOTIDE SEQUENCE [LARGE SCALE GENOMIC DNA]</scope>
    <source>
        <strain evidence="10">Crithidia deanei Carvalho (ATCC PRA-265)</strain>
    </source>
</reference>
<evidence type="ECO:0000256" key="3">
    <source>
        <dbReference type="ARBA" id="ARBA00022741"/>
    </source>
</evidence>
<evidence type="ECO:0000259" key="8">
    <source>
        <dbReference type="PROSITE" id="PS51545"/>
    </source>
</evidence>
<evidence type="ECO:0000256" key="4">
    <source>
        <dbReference type="ARBA" id="ARBA00022777"/>
    </source>
</evidence>
<dbReference type="GO" id="GO:0006897">
    <property type="term" value="P:endocytosis"/>
    <property type="evidence" value="ECO:0007669"/>
    <property type="project" value="TreeGrafter"/>
</dbReference>
<dbReference type="PROSITE" id="PS00916">
    <property type="entry name" value="PI3_4_KINASE_2"/>
    <property type="match status" value="1"/>
</dbReference>
<dbReference type="CDD" id="cd00896">
    <property type="entry name" value="PI3Kc_III"/>
    <property type="match status" value="1"/>
</dbReference>
<dbReference type="Gene3D" id="3.30.1010.10">
    <property type="entry name" value="Phosphatidylinositol 3-kinase Catalytic Subunit, Chain A, domain 4"/>
    <property type="match status" value="1"/>
</dbReference>
<dbReference type="Gene3D" id="1.10.1070.11">
    <property type="entry name" value="Phosphatidylinositol 3-/4-kinase, catalytic domain"/>
    <property type="match status" value="1"/>
</dbReference>
<organism evidence="9 10">
    <name type="scientific">Angomonas deanei</name>
    <dbReference type="NCBI Taxonomy" id="59799"/>
    <lineage>
        <taxon>Eukaryota</taxon>
        <taxon>Discoba</taxon>
        <taxon>Euglenozoa</taxon>
        <taxon>Kinetoplastea</taxon>
        <taxon>Metakinetoplastina</taxon>
        <taxon>Trypanosomatida</taxon>
        <taxon>Trypanosomatidae</taxon>
        <taxon>Strigomonadinae</taxon>
        <taxon>Angomonas</taxon>
    </lineage>
</organism>
<evidence type="ECO:0000313" key="10">
    <source>
        <dbReference type="Proteomes" id="UP000515908"/>
    </source>
</evidence>
<dbReference type="SMART" id="SM00145">
    <property type="entry name" value="PI3Ka"/>
    <property type="match status" value="1"/>
</dbReference>
<dbReference type="GO" id="GO:0005768">
    <property type="term" value="C:endosome"/>
    <property type="evidence" value="ECO:0007669"/>
    <property type="project" value="TreeGrafter"/>
</dbReference>
<dbReference type="InterPro" id="IPR016024">
    <property type="entry name" value="ARM-type_fold"/>
</dbReference>
<dbReference type="VEuPathDB" id="TriTrypDB:ADEAN_000724900"/>
<evidence type="ECO:0000256" key="6">
    <source>
        <dbReference type="PIRNR" id="PIRNR000587"/>
    </source>
</evidence>
<dbReference type="InterPro" id="IPR018936">
    <property type="entry name" value="PI3/4_kinase_CS"/>
</dbReference>
<dbReference type="SUPFAM" id="SSF48371">
    <property type="entry name" value="ARM repeat"/>
    <property type="match status" value="1"/>
</dbReference>
<feature type="domain" description="PI3K/PI4K catalytic" evidence="7">
    <location>
        <begin position="490"/>
        <end position="760"/>
    </location>
</feature>
<keyword evidence="2 6" id="KW-0808">Transferase</keyword>
<dbReference type="InterPro" id="IPR000403">
    <property type="entry name" value="PI3/4_kinase_cat_dom"/>
</dbReference>
<dbReference type="Pfam" id="PF00613">
    <property type="entry name" value="PI3Ka"/>
    <property type="match status" value="1"/>
</dbReference>
<dbReference type="InterPro" id="IPR008290">
    <property type="entry name" value="PI3K_Vps34"/>
</dbReference>
<dbReference type="SUPFAM" id="SSF56112">
    <property type="entry name" value="Protein kinase-like (PK-like)"/>
    <property type="match status" value="1"/>
</dbReference>
<dbReference type="PROSITE" id="PS51545">
    <property type="entry name" value="PIK_HELICAL"/>
    <property type="match status" value="1"/>
</dbReference>
<dbReference type="PIRSF" id="PIRSF000587">
    <property type="entry name" value="PI3K_Vps34"/>
    <property type="match status" value="1"/>
</dbReference>
<evidence type="ECO:0000256" key="5">
    <source>
        <dbReference type="ARBA" id="ARBA00022840"/>
    </source>
</evidence>
<evidence type="ECO:0000256" key="2">
    <source>
        <dbReference type="ARBA" id="ARBA00022679"/>
    </source>
</evidence>
<dbReference type="EMBL" id="LR877159">
    <property type="protein sequence ID" value="CAD2219740.1"/>
    <property type="molecule type" value="Genomic_DNA"/>
</dbReference>
<gene>
    <name evidence="9" type="ORF">ADEAN_000724900</name>
</gene>
<dbReference type="PROSITE" id="PS50290">
    <property type="entry name" value="PI3_4_KINASE_3"/>
    <property type="match status" value="1"/>
</dbReference>
<accession>A0A7G2CIR1</accession>
<dbReference type="GO" id="GO:0016303">
    <property type="term" value="F:1-phosphatidylinositol-3-kinase activity"/>
    <property type="evidence" value="ECO:0007669"/>
    <property type="project" value="UniProtKB-EC"/>
</dbReference>
<comment type="similarity">
    <text evidence="6">Belongs to the PI3/PI4-kinase family.</text>
</comment>
<dbReference type="GO" id="GO:0034272">
    <property type="term" value="C:phosphatidylinositol 3-kinase complex, class III, type II"/>
    <property type="evidence" value="ECO:0007669"/>
    <property type="project" value="TreeGrafter"/>
</dbReference>
<dbReference type="InterPro" id="IPR036940">
    <property type="entry name" value="PI3/4_kinase_cat_sf"/>
</dbReference>
<dbReference type="Gene3D" id="1.25.40.70">
    <property type="entry name" value="Phosphatidylinositol 3-kinase, accessory domain (PIK)"/>
    <property type="match status" value="1"/>
</dbReference>
<dbReference type="InterPro" id="IPR015433">
    <property type="entry name" value="PI3/4_kinase"/>
</dbReference>
<evidence type="ECO:0000259" key="7">
    <source>
        <dbReference type="PROSITE" id="PS50290"/>
    </source>
</evidence>
<dbReference type="Proteomes" id="UP000515908">
    <property type="component" value="Chromosome 15"/>
</dbReference>
<dbReference type="GO" id="GO:0034271">
    <property type="term" value="C:phosphatidylinositol 3-kinase complex, class III, type I"/>
    <property type="evidence" value="ECO:0007669"/>
    <property type="project" value="TreeGrafter"/>
</dbReference>
<keyword evidence="10" id="KW-1185">Reference proteome</keyword>
<dbReference type="GO" id="GO:0048015">
    <property type="term" value="P:phosphatidylinositol-mediated signaling"/>
    <property type="evidence" value="ECO:0007669"/>
    <property type="project" value="TreeGrafter"/>
</dbReference>
<dbReference type="GO" id="GO:0005777">
    <property type="term" value="C:peroxisome"/>
    <property type="evidence" value="ECO:0007669"/>
    <property type="project" value="TreeGrafter"/>
</dbReference>
<name>A0A7G2CIR1_9TRYP</name>
<keyword evidence="4 6" id="KW-0418">Kinase</keyword>
<dbReference type="PANTHER" id="PTHR10048:SF7">
    <property type="entry name" value="PHOSPHATIDYLINOSITOL 3-KINASE CATALYTIC SUBUNIT TYPE 3"/>
    <property type="match status" value="1"/>
</dbReference>
<dbReference type="Pfam" id="PF00454">
    <property type="entry name" value="PI3_PI4_kinase"/>
    <property type="match status" value="2"/>
</dbReference>
<keyword evidence="5 6" id="KW-0067">ATP-binding</keyword>
<sequence length="776" mass="86635">MTWNVFSSAGDLVCAATTFVFNRMGVLKTGTKQYNLVKAMETQTCVEREEWQQTQDAIHDGILPSLEWLDAIANAHFDETRLLGGDETKDDTTRHAGRLTVHFPTSSAPVAVVHASLIEDGDASWPAAPAPDYITPSLDVYHLGKDHNLCEARATLLSKSLLLSGYDAQSSPSPRERKRLNSLVELPTILLEPLKSEDVSLLWKFRLYIVKDHRFFLLFMRQVNWQEESVERKKAESLIADWKPIKLASILGCLSYHFQGVKVIRQYAIAQLAKQPDHLICRCLFFLVQATSYDDPNEMELGDFLIQRALGNWEMCSTLWWCVSVQLQAQMERVKGGLTIENQFNHFIVQIKLKRPDFEQRLITQQRFAKSLREMSLAVTTLHGSRTEKIEIISKRIEKGKESLCSLFTAPRAKATRQLSSSPPEDDALFAPTHPSLCLTQVDPKSFYIYKSANAPLKLCFHSAQASLSQLNKPKARKGSLVGEASEAAVLTGVALPSDLSVPSVVYSPIGAASHERQELSLMFKANDNVRQDQLIVDLIAMMDVLLQKDGLEVGLSPYRVMGTGPNDGLIEVVPSVVTLQSIQGGIADYLRQYNSSPDAYQKALDRYARSLAGYSVISFVLGLGDRHLENILLARDGRLLHIDFGYILGNDPKPFPPPMKITSEMIVLLGEPEGEHHLNFTTYCGGIYNVIRKNADLILNLLTLMVHAADLPQLAAPDDQVDPRINVLKVQERLRVDLNNVQATQYIQQVVSDSVGSVFTNFWDVLHVAAQATRA</sequence>
<dbReference type="InterPro" id="IPR042236">
    <property type="entry name" value="PI3K_accessory_sf"/>
</dbReference>
<dbReference type="SMART" id="SM00146">
    <property type="entry name" value="PI3Kc"/>
    <property type="match status" value="1"/>
</dbReference>
<dbReference type="InterPro" id="IPR011009">
    <property type="entry name" value="Kinase-like_dom_sf"/>
</dbReference>
<protein>
    <recommendedName>
        <fullName evidence="1">phosphatidylinositol 3-kinase</fullName>
        <ecNumber evidence="1">2.7.1.137</ecNumber>
    </recommendedName>
</protein>
<dbReference type="PANTHER" id="PTHR10048">
    <property type="entry name" value="PHOSPHATIDYLINOSITOL KINASE"/>
    <property type="match status" value="1"/>
</dbReference>
<dbReference type="GO" id="GO:0005524">
    <property type="term" value="F:ATP binding"/>
    <property type="evidence" value="ECO:0007669"/>
    <property type="project" value="UniProtKB-UniRule"/>
</dbReference>
<evidence type="ECO:0000256" key="1">
    <source>
        <dbReference type="ARBA" id="ARBA00012073"/>
    </source>
</evidence>
<dbReference type="GO" id="GO:0000045">
    <property type="term" value="P:autophagosome assembly"/>
    <property type="evidence" value="ECO:0007669"/>
    <property type="project" value="TreeGrafter"/>
</dbReference>
<dbReference type="InterPro" id="IPR001263">
    <property type="entry name" value="PI3K_accessory_dom"/>
</dbReference>
<dbReference type="EC" id="2.7.1.137" evidence="1"/>
<dbReference type="AlphaFoldDB" id="A0A7G2CIR1"/>
<evidence type="ECO:0000313" key="9">
    <source>
        <dbReference type="EMBL" id="CAD2219740.1"/>
    </source>
</evidence>